<dbReference type="SMART" id="SM00671">
    <property type="entry name" value="SEL1"/>
    <property type="match status" value="18"/>
</dbReference>
<comment type="caution">
    <text evidence="2">The sequence shown here is derived from an EMBL/GenBank/DDBJ whole genome shotgun (WGS) entry which is preliminary data.</text>
</comment>
<evidence type="ECO:0000313" key="2">
    <source>
        <dbReference type="EMBL" id="PXF45230.1"/>
    </source>
</evidence>
<dbReference type="OrthoDB" id="272077at2759"/>
<protein>
    <submittedName>
        <fullName evidence="2">Protein sel-1-like</fullName>
    </submittedName>
</protein>
<dbReference type="Proteomes" id="UP000247409">
    <property type="component" value="Unassembled WGS sequence"/>
</dbReference>
<comment type="similarity">
    <text evidence="1">Belongs to the sel-1 family.</text>
</comment>
<gene>
    <name evidence="2" type="ORF">BWQ96_04996</name>
</gene>
<dbReference type="Pfam" id="PF08238">
    <property type="entry name" value="Sel1"/>
    <property type="match status" value="16"/>
</dbReference>
<sequence>MFSGKHASRELVDLYEERIKKYNSASAMTSLADILLDGMIGVPRDPDRALQLLQRAIALNYLDASFQLALLYTSGAPTIRRDYRRAADILESVIASYRPWSSNTLEAICMLSALLEEGGHGLPRDRSRAYQLLERALNDCRHYTYIGNTQVLATHRIAKMLTSALDGFPYDVQRGIRLYKQAVSYGATPSVRYELALLYLNGRPGFAPDLHRAVKSYKRACSIRSWSKAKLMMAYDLLHGTSDIPANPAKAVQLYEFAIDTDNSIEAMLKLASILQDDDVGLIDVPRAVRLLELAIEEGNNHEAMFELGYILRYGADSVPRDEVRAVELYKRSITQGNNLSAMYYLGMTFEHGVGSIECDKAKAIELYEQAIEAGSHVLSMQKLAFLLENDENSTAEDMNRVFGLYEQAIQERDDCLTFWGFACLLERGASGVPPDKKRSDELFERALDANTVSLSLMIWCVCNSSGTACRPSNKDRLIALCRRFLSVCEKSDDLFRIGLALEWRSSELGVSKTLAVEFLEKAIEKEDTKAMVYLASTLCDSDEIERDVDRAVRLYERAIEKDGSSDALTELGSLLAEGTLVPCDGVRAEKLFKRAIKAGSTQAVYELAYQYYLGEGIPMNTKKAVALLEECLELDRAECDALCLYADILWVGGEGVDADRDRAVQLYEKAIEVGQYPTAMKKLGVILERGYKGVPSDVERAFDLLERSIKGYLSVDAMLKLTGMYARYGRGVKRAVELCEQGIAQKSSMACKTLLAEVLLSGALDVPGDKARAIEYFEEAVEKDFCEGKGLYARLLYTGTKDIEQDVDRAMELVKQHVSCKKCGTQERDIVQLANMNRFAAGRTARDLGEAERLCGDLVEKSNAIAMLCMPMIAIDKGEESRALKILEGYNEEYDFPRAMVMLASILWSATEQNESDERRALAVQLCEDAAAWKPDLDRSAGVRAMLGTVLRLRGFKCEDEYKRAVEVCEESVWDGLDELGKVALANVLSEGFEGQRDLARARQLYDEVARGLRADSVGCKLEFWVRRGCVVFDQEFWGEEVRLRNVGHDVRLIAKLNIVSMLLESSGTGSEEAVGILEEEVEKGCFAAMLVLAFVLRNSVGGVCKDVGRAYELRRRAQLRAKSAPPCAWNAVIVV</sequence>
<dbReference type="STRING" id="448386.A0A2V3IVR8"/>
<dbReference type="PANTHER" id="PTHR11102:SF160">
    <property type="entry name" value="ERAD-ASSOCIATED E3 UBIQUITIN-PROTEIN LIGASE COMPONENT HRD3"/>
    <property type="match status" value="1"/>
</dbReference>
<dbReference type="PANTHER" id="PTHR11102">
    <property type="entry name" value="SEL-1-LIKE PROTEIN"/>
    <property type="match status" value="1"/>
</dbReference>
<evidence type="ECO:0000313" key="3">
    <source>
        <dbReference type="Proteomes" id="UP000247409"/>
    </source>
</evidence>
<dbReference type="AlphaFoldDB" id="A0A2V3IVR8"/>
<dbReference type="InterPro" id="IPR006597">
    <property type="entry name" value="Sel1-like"/>
</dbReference>
<proteinExistence type="inferred from homology"/>
<keyword evidence="3" id="KW-1185">Reference proteome</keyword>
<accession>A0A2V3IVR8</accession>
<dbReference type="SUPFAM" id="SSF81901">
    <property type="entry name" value="HCP-like"/>
    <property type="match status" value="6"/>
</dbReference>
<dbReference type="EMBL" id="NBIV01000066">
    <property type="protein sequence ID" value="PXF45230.1"/>
    <property type="molecule type" value="Genomic_DNA"/>
</dbReference>
<name>A0A2V3IVR8_9FLOR</name>
<reference evidence="2 3" key="1">
    <citation type="journal article" date="2018" name="Mol. Biol. Evol.">
        <title>Analysis of the draft genome of the red seaweed Gracilariopsis chorda provides insights into genome size evolution in Rhodophyta.</title>
        <authorList>
            <person name="Lee J."/>
            <person name="Yang E.C."/>
            <person name="Graf L."/>
            <person name="Yang J.H."/>
            <person name="Qiu H."/>
            <person name="Zel Zion U."/>
            <person name="Chan C.X."/>
            <person name="Stephens T.G."/>
            <person name="Weber A.P.M."/>
            <person name="Boo G.H."/>
            <person name="Boo S.M."/>
            <person name="Kim K.M."/>
            <person name="Shin Y."/>
            <person name="Jung M."/>
            <person name="Lee S.J."/>
            <person name="Yim H.S."/>
            <person name="Lee J.H."/>
            <person name="Bhattacharya D."/>
            <person name="Yoon H.S."/>
        </authorList>
    </citation>
    <scope>NUCLEOTIDE SEQUENCE [LARGE SCALE GENOMIC DNA]</scope>
    <source>
        <strain evidence="2 3">SKKU-2015</strain>
        <tissue evidence="2">Whole body</tissue>
    </source>
</reference>
<dbReference type="InterPro" id="IPR011990">
    <property type="entry name" value="TPR-like_helical_dom_sf"/>
</dbReference>
<dbReference type="InterPro" id="IPR050767">
    <property type="entry name" value="Sel1_AlgK"/>
</dbReference>
<dbReference type="Gene3D" id="1.25.40.10">
    <property type="entry name" value="Tetratricopeptide repeat domain"/>
    <property type="match status" value="4"/>
</dbReference>
<organism evidence="2 3">
    <name type="scientific">Gracilariopsis chorda</name>
    <dbReference type="NCBI Taxonomy" id="448386"/>
    <lineage>
        <taxon>Eukaryota</taxon>
        <taxon>Rhodophyta</taxon>
        <taxon>Florideophyceae</taxon>
        <taxon>Rhodymeniophycidae</taxon>
        <taxon>Gracilariales</taxon>
        <taxon>Gracilariaceae</taxon>
        <taxon>Gracilariopsis</taxon>
    </lineage>
</organism>
<evidence type="ECO:0000256" key="1">
    <source>
        <dbReference type="ARBA" id="ARBA00038101"/>
    </source>
</evidence>